<dbReference type="InterPro" id="IPR047657">
    <property type="entry name" value="PmbA"/>
</dbReference>
<sequence>MGKKIETCEICWEEQQFTPIYSEKRKKQSNAIRYLENGKLGVLLTTTRITPKHIELAKAMASIGADVGDDFFSARVHPHMMSKLEDSSYGIQSLRNDLQNRCGEANFILKSYKRNLGLYYDGELLHHSELVFYEYLVQLPRKKGSAPAVIRKNSFQKVLKFDELMNVNQLQWNTEQKSSIESKNYEAVFSSTAFDVILDLLLHCCNARICTVTDFSERHPFAGSVLSESITIDSSPKYSNLFDDEGVQTNNKPLFDRGVFTGYFNDLYTANKLGVEPTGNGFRGMFLHAPLQEGIPSSKYPFARMQSGKVEAEDMIASMSTGILVEELSLTYNHDFFFHPVQLPLKKAWYVENGNVIGRIDESASIVIDLRSFFKFDLTVSKKAEQVWGKEIPWIHAPQIMVLAK</sequence>
<dbReference type="AlphaFoldDB" id="A0A074MDP3"/>
<evidence type="ECO:0000313" key="3">
    <source>
        <dbReference type="Proteomes" id="UP000027931"/>
    </source>
</evidence>
<feature type="domain" description="Metalloprotease TldD/E C-terminal" evidence="1">
    <location>
        <begin position="183"/>
        <end position="397"/>
    </location>
</feature>
<protein>
    <recommendedName>
        <fullName evidence="1">Metalloprotease TldD/E C-terminal domain-containing protein</fullName>
    </recommendedName>
</protein>
<dbReference type="GO" id="GO:0005829">
    <property type="term" value="C:cytosol"/>
    <property type="evidence" value="ECO:0007669"/>
    <property type="project" value="TreeGrafter"/>
</dbReference>
<keyword evidence="3" id="KW-1185">Reference proteome</keyword>
<dbReference type="Proteomes" id="UP000027931">
    <property type="component" value="Unassembled WGS sequence"/>
</dbReference>
<dbReference type="InterPro" id="IPR036059">
    <property type="entry name" value="TldD/PmbA_sf"/>
</dbReference>
<evidence type="ECO:0000259" key="1">
    <source>
        <dbReference type="Pfam" id="PF19289"/>
    </source>
</evidence>
<dbReference type="RefSeq" id="WP_038085988.1">
    <property type="nucleotide sequence ID" value="NZ_JMIR01000007.1"/>
</dbReference>
<dbReference type="OrthoDB" id="9803618at2"/>
<dbReference type="PANTHER" id="PTHR43421">
    <property type="entry name" value="METALLOPROTEASE PMBA"/>
    <property type="match status" value="1"/>
</dbReference>
<accession>A0A074MDP3</accession>
<gene>
    <name evidence="2" type="ORF">EL26_07180</name>
</gene>
<comment type="caution">
    <text evidence="2">The sequence shown here is derived from an EMBL/GenBank/DDBJ whole genome shotgun (WGS) entry which is preliminary data.</text>
</comment>
<evidence type="ECO:0000313" key="2">
    <source>
        <dbReference type="EMBL" id="KEO83962.1"/>
    </source>
</evidence>
<organism evidence="2 3">
    <name type="scientific">Tumebacillus flagellatus</name>
    <dbReference type="NCBI Taxonomy" id="1157490"/>
    <lineage>
        <taxon>Bacteria</taxon>
        <taxon>Bacillati</taxon>
        <taxon>Bacillota</taxon>
        <taxon>Bacilli</taxon>
        <taxon>Bacillales</taxon>
        <taxon>Alicyclobacillaceae</taxon>
        <taxon>Tumebacillus</taxon>
    </lineage>
</organism>
<dbReference type="InterPro" id="IPR045569">
    <property type="entry name" value="Metalloprtase-TldD/E_C"/>
</dbReference>
<dbReference type="GO" id="GO:0006508">
    <property type="term" value="P:proteolysis"/>
    <property type="evidence" value="ECO:0007669"/>
    <property type="project" value="InterPro"/>
</dbReference>
<dbReference type="GO" id="GO:0008237">
    <property type="term" value="F:metallopeptidase activity"/>
    <property type="evidence" value="ECO:0007669"/>
    <property type="project" value="InterPro"/>
</dbReference>
<dbReference type="eggNOG" id="COG0312">
    <property type="taxonomic scope" value="Bacteria"/>
</dbReference>
<dbReference type="Pfam" id="PF19289">
    <property type="entry name" value="PmbA_TldD_3rd"/>
    <property type="match status" value="1"/>
</dbReference>
<dbReference type="PANTHER" id="PTHR43421:SF1">
    <property type="entry name" value="METALLOPROTEASE PMBA"/>
    <property type="match status" value="1"/>
</dbReference>
<dbReference type="STRING" id="1157490.EL26_07180"/>
<proteinExistence type="predicted"/>
<name>A0A074MDP3_9BACL</name>
<dbReference type="EMBL" id="JMIR01000007">
    <property type="protein sequence ID" value="KEO83962.1"/>
    <property type="molecule type" value="Genomic_DNA"/>
</dbReference>
<reference evidence="2 3" key="1">
    <citation type="journal article" date="2013" name="Int. J. Syst. Evol. Microbiol.">
        <title>Tumebacillus flagellatus sp. nov., an alpha-amylase/pullulanase-producing bacterium isolated from cassava wastewater.</title>
        <authorList>
            <person name="Wang Q."/>
            <person name="Xie N."/>
            <person name="Qin Y."/>
            <person name="Shen N."/>
            <person name="Zhu J."/>
            <person name="Mi H."/>
            <person name="Huang R."/>
        </authorList>
    </citation>
    <scope>NUCLEOTIDE SEQUENCE [LARGE SCALE GENOMIC DNA]</scope>
    <source>
        <strain evidence="2 3">GST4</strain>
    </source>
</reference>
<dbReference type="SUPFAM" id="SSF111283">
    <property type="entry name" value="Putative modulator of DNA gyrase, PmbA/TldD"/>
    <property type="match status" value="1"/>
</dbReference>